<protein>
    <submittedName>
        <fullName evidence="2">Glycosyltransferase involved in cell wall biosynthesis</fullName>
    </submittedName>
</protein>
<dbReference type="PANTHER" id="PTHR45947:SF3">
    <property type="entry name" value="SULFOQUINOVOSYL TRANSFERASE SQD2"/>
    <property type="match status" value="1"/>
</dbReference>
<gene>
    <name evidence="2" type="ORF">ABID43_000276</name>
</gene>
<dbReference type="SUPFAM" id="SSF53756">
    <property type="entry name" value="UDP-Glycosyltransferase/glycogen phosphorylase"/>
    <property type="match status" value="1"/>
</dbReference>
<evidence type="ECO:0000313" key="2">
    <source>
        <dbReference type="EMBL" id="MET3690757.1"/>
    </source>
</evidence>
<dbReference type="RefSeq" id="WP_238279209.1">
    <property type="nucleotide sequence ID" value="NZ_BPQL01000052.1"/>
</dbReference>
<sequence>MTTAPDADGSAYGPAAHGVADWPFGMPASATPWPVLPGGAPWPRVRILTIACPDAPGLAATRASVHGQAYPNLRHAVVPPGDPEPATWGADADFDALMVLRPGDLLAPGALAALCLEMTLSGADLVAGLRLVFASKPLGLDACAAPAGPLRDPAPPEGDLAPFTGGEILLSRACVARAGGLDPCAAHPVAALWPRLAEQSARLSRVGRPVLLQHASGDTVAPMPAGLRIASLTDRGYAGGAGIGHRRLTDALALAGHAVAHLTLAAESPPAAAEWTKAFPRTVSAIEGGGFDLVLAGNLHGATRSPAILEDLGRRVPVAAVLHDLFPLTGRCAFPGACPLIDAGCDARCPTPDAYPQLAPNRIARAYADKRAVLSGAHAPLLLANSHWTETVARRLAPAGTRVGRIGLAFPASVFRPGDRAALRRGLGLPADDILVMFASVIADAPGKGAPELAAILRRIAKPGIGFVAVGRLDDPGAFGLPGLVAAGPIGDEDTLARWYGACDLYVTASRDETLGQTPVEAALCGTPTLAYRSTGLTTAVIDGVSGHLVEPVPGSLETALRTLIADAPARHRLGALGRIAVESRHSHASAAMQINDVLVAHGLRPASAGTGRIRFRPEMLAQFAMARERAPGRSGTVPGPSGPGIRAARRLKQALLGRGMPLWLRRGLYGAARLRGGLRAGFRGSAP</sequence>
<dbReference type="InterPro" id="IPR050194">
    <property type="entry name" value="Glycosyltransferase_grp1"/>
</dbReference>
<keyword evidence="3" id="KW-1185">Reference proteome</keyword>
<feature type="domain" description="Glycosyl transferase family 1" evidence="1">
    <location>
        <begin position="494"/>
        <end position="576"/>
    </location>
</feature>
<evidence type="ECO:0000313" key="3">
    <source>
        <dbReference type="Proteomes" id="UP001549145"/>
    </source>
</evidence>
<dbReference type="PANTHER" id="PTHR45947">
    <property type="entry name" value="SULFOQUINOVOSYL TRANSFERASE SQD2"/>
    <property type="match status" value="1"/>
</dbReference>
<reference evidence="2 3" key="1">
    <citation type="submission" date="2024-06" db="EMBL/GenBank/DDBJ databases">
        <title>Genomic Encyclopedia of Type Strains, Phase IV (KMG-IV): sequencing the most valuable type-strain genomes for metagenomic binning, comparative biology and taxonomic classification.</title>
        <authorList>
            <person name="Goeker M."/>
        </authorList>
    </citation>
    <scope>NUCLEOTIDE SEQUENCE [LARGE SCALE GENOMIC DNA]</scope>
    <source>
        <strain evidence="2 3">DSM 21331</strain>
    </source>
</reference>
<evidence type="ECO:0000259" key="1">
    <source>
        <dbReference type="Pfam" id="PF00534"/>
    </source>
</evidence>
<dbReference type="Pfam" id="PF00534">
    <property type="entry name" value="Glycos_transf_1"/>
    <property type="match status" value="1"/>
</dbReference>
<dbReference type="EMBL" id="JBEPMM010000001">
    <property type="protein sequence ID" value="MET3690757.1"/>
    <property type="molecule type" value="Genomic_DNA"/>
</dbReference>
<accession>A0ABV2L096</accession>
<dbReference type="Proteomes" id="UP001549145">
    <property type="component" value="Unassembled WGS sequence"/>
</dbReference>
<comment type="caution">
    <text evidence="2">The sequence shown here is derived from an EMBL/GenBank/DDBJ whole genome shotgun (WGS) entry which is preliminary data.</text>
</comment>
<dbReference type="InterPro" id="IPR001296">
    <property type="entry name" value="Glyco_trans_1"/>
</dbReference>
<proteinExistence type="predicted"/>
<dbReference type="Gene3D" id="3.40.50.2000">
    <property type="entry name" value="Glycogen Phosphorylase B"/>
    <property type="match status" value="2"/>
</dbReference>
<organism evidence="2 3">
    <name type="scientific">Methylobacterium goesingense</name>
    <dbReference type="NCBI Taxonomy" id="243690"/>
    <lineage>
        <taxon>Bacteria</taxon>
        <taxon>Pseudomonadati</taxon>
        <taxon>Pseudomonadota</taxon>
        <taxon>Alphaproteobacteria</taxon>
        <taxon>Hyphomicrobiales</taxon>
        <taxon>Methylobacteriaceae</taxon>
        <taxon>Methylobacterium</taxon>
    </lineage>
</organism>
<name>A0ABV2L096_9HYPH</name>